<dbReference type="PANTHER" id="PTHR44943:SF8">
    <property type="entry name" value="TPR REPEAT-CONTAINING PROTEIN MJ0263"/>
    <property type="match status" value="1"/>
</dbReference>
<keyword evidence="4" id="KW-1185">Reference proteome</keyword>
<keyword evidence="1" id="KW-0677">Repeat</keyword>
<dbReference type="Proteomes" id="UP000309038">
    <property type="component" value="Unassembled WGS sequence"/>
</dbReference>
<dbReference type="AlphaFoldDB" id="A0A4S4KL14"/>
<dbReference type="EMBL" id="SGPJ01000173">
    <property type="protein sequence ID" value="THG97349.1"/>
    <property type="molecule type" value="Genomic_DNA"/>
</dbReference>
<dbReference type="Gene3D" id="1.25.40.10">
    <property type="entry name" value="Tetratricopeptide repeat domain"/>
    <property type="match status" value="3"/>
</dbReference>
<dbReference type="InterPro" id="IPR051685">
    <property type="entry name" value="Ycf3/AcsC/BcsC/TPR_MFPF"/>
</dbReference>
<dbReference type="PANTHER" id="PTHR44943">
    <property type="entry name" value="CELLULOSE SYNTHASE OPERON PROTEIN C"/>
    <property type="match status" value="1"/>
</dbReference>
<gene>
    <name evidence="3" type="ORF">EW026_g4631</name>
</gene>
<proteinExistence type="predicted"/>
<dbReference type="SUPFAM" id="SSF48452">
    <property type="entry name" value="TPR-like"/>
    <property type="match status" value="2"/>
</dbReference>
<evidence type="ECO:0000313" key="4">
    <source>
        <dbReference type="Proteomes" id="UP000309038"/>
    </source>
</evidence>
<dbReference type="InterPro" id="IPR011990">
    <property type="entry name" value="TPR-like_helical_dom_sf"/>
</dbReference>
<evidence type="ECO:0000256" key="2">
    <source>
        <dbReference type="ARBA" id="ARBA00022803"/>
    </source>
</evidence>
<comment type="caution">
    <text evidence="3">The sequence shown here is derived from an EMBL/GenBank/DDBJ whole genome shotgun (WGS) entry which is preliminary data.</text>
</comment>
<evidence type="ECO:0000256" key="1">
    <source>
        <dbReference type="ARBA" id="ARBA00022737"/>
    </source>
</evidence>
<organism evidence="3 4">
    <name type="scientific">Hermanssonia centrifuga</name>
    <dbReference type="NCBI Taxonomy" id="98765"/>
    <lineage>
        <taxon>Eukaryota</taxon>
        <taxon>Fungi</taxon>
        <taxon>Dikarya</taxon>
        <taxon>Basidiomycota</taxon>
        <taxon>Agaricomycotina</taxon>
        <taxon>Agaricomycetes</taxon>
        <taxon>Polyporales</taxon>
        <taxon>Meruliaceae</taxon>
        <taxon>Hermanssonia</taxon>
    </lineage>
</organism>
<name>A0A4S4KL14_9APHY</name>
<reference evidence="3 4" key="1">
    <citation type="submission" date="2019-02" db="EMBL/GenBank/DDBJ databases">
        <title>Genome sequencing of the rare red list fungi Phlebia centrifuga.</title>
        <authorList>
            <person name="Buettner E."/>
            <person name="Kellner H."/>
        </authorList>
    </citation>
    <scope>NUCLEOTIDE SEQUENCE [LARGE SCALE GENOMIC DNA]</scope>
    <source>
        <strain evidence="3 4">DSM 108282</strain>
    </source>
</reference>
<sequence length="604" mass="67927">MLSITHAQDPHRDIFGLQSDLFATLRDLDNSLRTTHKWDVRDDRTAEILIKCREDLPLLRPDFPLLPLALLVIAQALMLRFEALGEIADIDDSITYLKEFLTIPLLWQDAPSHDENRHTATASLFTGTLGEALVLRFNHSKNVEDMHAAIDNYRMALALLTSYNPMRRKFLVSLVRALKLRFKDHGRREDIDEAIQWQREVVSLSQIESDEDESLVAMFLSVLGNLLVDRYETSNLIIDVEEATENYEKALVLLPDNSQSRPQYLANLAMSLHLIFKAKGQVEDLNGAIDHLREAISGLLGGDAPLDEGETQVAVLLNVLGSFLVDRYKTFSLIVDLEEAIESYGKALAFLPDNSERRPQYLSQLADSLLIIFEAKDQVEDLNGAIDRVREALVCLSGGDVPHDEGDLLESLAKNLDQLGNLLLLRYQKITQIVDLEEATESYGNALVLLPDNSERRPRCLRALALSLHETGEAKGQVEDLNEAVDRLREALVCLSGGDVPHDEGEMYETLRLLGKLLANRFWMTKDSKTDLDEAIQCQYQAMELDPTKRYSTLGDLSNHLYALYTMTEDHSDLERALSLSREALELCPVDDSGRFGGSVEDPT</sequence>
<keyword evidence="2" id="KW-0802">TPR repeat</keyword>
<accession>A0A4S4KL14</accession>
<evidence type="ECO:0000313" key="3">
    <source>
        <dbReference type="EMBL" id="THG97349.1"/>
    </source>
</evidence>
<protein>
    <recommendedName>
        <fullName evidence="5">TPR-like protein</fullName>
    </recommendedName>
</protein>
<evidence type="ECO:0008006" key="5">
    <source>
        <dbReference type="Google" id="ProtNLM"/>
    </source>
</evidence>